<evidence type="ECO:0000256" key="3">
    <source>
        <dbReference type="ARBA" id="ARBA00022723"/>
    </source>
</evidence>
<dbReference type="OrthoDB" id="1844152at2759"/>
<dbReference type="GO" id="GO:0020037">
    <property type="term" value="F:heme binding"/>
    <property type="evidence" value="ECO:0007669"/>
    <property type="project" value="InterPro"/>
</dbReference>
<reference evidence="7" key="1">
    <citation type="submission" date="2021-03" db="EMBL/GenBank/DDBJ databases">
        <authorList>
            <person name="Tagirdzhanova G."/>
        </authorList>
    </citation>
    <scope>NUCLEOTIDE SEQUENCE</scope>
</reference>
<keyword evidence="6" id="KW-1133">Transmembrane helix</keyword>
<keyword evidence="4" id="KW-0560">Oxidoreductase</keyword>
<dbReference type="Proteomes" id="UP000664203">
    <property type="component" value="Unassembled WGS sequence"/>
</dbReference>
<proteinExistence type="inferred from homology"/>
<dbReference type="GO" id="GO:0016705">
    <property type="term" value="F:oxidoreductase activity, acting on paired donors, with incorporation or reduction of molecular oxygen"/>
    <property type="evidence" value="ECO:0007669"/>
    <property type="project" value="InterPro"/>
</dbReference>
<comment type="cofactor">
    <cofactor evidence="1">
        <name>heme</name>
        <dbReference type="ChEBI" id="CHEBI:30413"/>
    </cofactor>
</comment>
<evidence type="ECO:0000256" key="2">
    <source>
        <dbReference type="ARBA" id="ARBA00010617"/>
    </source>
</evidence>
<comment type="caution">
    <text evidence="7">The sequence shown here is derived from an EMBL/GenBank/DDBJ whole genome shotgun (WGS) entry which is preliminary data.</text>
</comment>
<keyword evidence="6" id="KW-0812">Transmembrane</keyword>
<keyword evidence="8" id="KW-1185">Reference proteome</keyword>
<evidence type="ECO:0000256" key="1">
    <source>
        <dbReference type="ARBA" id="ARBA00001971"/>
    </source>
</evidence>
<organism evidence="7 8">
    <name type="scientific">Alectoria fallacina</name>
    <dbReference type="NCBI Taxonomy" id="1903189"/>
    <lineage>
        <taxon>Eukaryota</taxon>
        <taxon>Fungi</taxon>
        <taxon>Dikarya</taxon>
        <taxon>Ascomycota</taxon>
        <taxon>Pezizomycotina</taxon>
        <taxon>Lecanoromycetes</taxon>
        <taxon>OSLEUM clade</taxon>
        <taxon>Lecanoromycetidae</taxon>
        <taxon>Lecanorales</taxon>
        <taxon>Lecanorineae</taxon>
        <taxon>Parmeliaceae</taxon>
        <taxon>Alectoria</taxon>
    </lineage>
</organism>
<protein>
    <recommendedName>
        <fullName evidence="9">Cytochrome P450</fullName>
    </recommendedName>
</protein>
<gene>
    <name evidence="7" type="ORF">ALECFALPRED_004196</name>
</gene>
<dbReference type="SUPFAM" id="SSF48264">
    <property type="entry name" value="Cytochrome P450"/>
    <property type="match status" value="1"/>
</dbReference>
<dbReference type="InterPro" id="IPR036396">
    <property type="entry name" value="Cyt_P450_sf"/>
</dbReference>
<name>A0A8H3ESA2_9LECA</name>
<accession>A0A8H3ESA2</accession>
<evidence type="ECO:0000313" key="8">
    <source>
        <dbReference type="Proteomes" id="UP000664203"/>
    </source>
</evidence>
<dbReference type="AlphaFoldDB" id="A0A8H3ESA2"/>
<keyword evidence="3" id="KW-0479">Metal-binding</keyword>
<keyword evidence="5" id="KW-0408">Iron</keyword>
<evidence type="ECO:0000256" key="6">
    <source>
        <dbReference type="SAM" id="Phobius"/>
    </source>
</evidence>
<evidence type="ECO:0000256" key="4">
    <source>
        <dbReference type="ARBA" id="ARBA00023002"/>
    </source>
</evidence>
<comment type="similarity">
    <text evidence="2">Belongs to the cytochrome P450 family.</text>
</comment>
<evidence type="ECO:0000313" key="7">
    <source>
        <dbReference type="EMBL" id="CAF9908001.1"/>
    </source>
</evidence>
<dbReference type="GO" id="GO:0005506">
    <property type="term" value="F:iron ion binding"/>
    <property type="evidence" value="ECO:0007669"/>
    <property type="project" value="InterPro"/>
</dbReference>
<feature type="transmembrane region" description="Helical" evidence="6">
    <location>
        <begin position="6"/>
        <end position="22"/>
    </location>
</feature>
<dbReference type="EMBL" id="CAJPDR010000026">
    <property type="protein sequence ID" value="CAF9908001.1"/>
    <property type="molecule type" value="Genomic_DNA"/>
</dbReference>
<keyword evidence="6" id="KW-0472">Membrane</keyword>
<dbReference type="GO" id="GO:0004497">
    <property type="term" value="F:monooxygenase activity"/>
    <property type="evidence" value="ECO:0007669"/>
    <property type="project" value="InterPro"/>
</dbReference>
<dbReference type="PANTHER" id="PTHR46206">
    <property type="entry name" value="CYTOCHROME P450"/>
    <property type="match status" value="1"/>
</dbReference>
<sequence>MGYNPWAFAVISALYFVCASLIRRKKVSSVPLAGYDGMSAKLSFLRNTKLWLEKGQKDYAGRIFRLWTPDGYLHIASTTHLKELNGLGDDHLRVVITDVLMGQYTNVTMSPMGLRALKEGLAQNLGKLMPTVIDEVSYSLDKKLPPCKGWTPVNVYDATTLIAATVGSRIMTGPELGHNQEWIELLLAYTKDVISCAIWLKGLPHVVRVAGTSARIRRFYGS</sequence>
<evidence type="ECO:0000256" key="5">
    <source>
        <dbReference type="ARBA" id="ARBA00023004"/>
    </source>
</evidence>
<evidence type="ECO:0008006" key="9">
    <source>
        <dbReference type="Google" id="ProtNLM"/>
    </source>
</evidence>